<dbReference type="GO" id="GO:0003677">
    <property type="term" value="F:DNA binding"/>
    <property type="evidence" value="ECO:0007669"/>
    <property type="project" value="InterPro"/>
</dbReference>
<gene>
    <name evidence="4" type="ORF">DW018_07985</name>
</gene>
<comment type="caution">
    <text evidence="4">The sequence shown here is derived from an EMBL/GenBank/DDBJ whole genome shotgun (WGS) entry which is preliminary data.</text>
</comment>
<protein>
    <submittedName>
        <fullName evidence="4">Type II toxin-antitoxin system PemK/MazF family toxin</fullName>
    </submittedName>
</protein>
<dbReference type="AlphaFoldDB" id="A0A415LA35"/>
<name>A0A415LA35_9FIRM</name>
<organism evidence="4 5">
    <name type="scientific">Eubacterium ventriosum</name>
    <dbReference type="NCBI Taxonomy" id="39496"/>
    <lineage>
        <taxon>Bacteria</taxon>
        <taxon>Bacillati</taxon>
        <taxon>Bacillota</taxon>
        <taxon>Clostridia</taxon>
        <taxon>Eubacteriales</taxon>
        <taxon>Eubacteriaceae</taxon>
        <taxon>Eubacterium</taxon>
    </lineage>
</organism>
<keyword evidence="3" id="KW-0175">Coiled coil</keyword>
<sequence>MRRGGKVSKHLSKEEIILNKKKSIIQLNNLLESYISRDDKLRKADLISKWIKDYVNYLNFEEKFNPKRNIAYKRGNIVKVNLGFNLGAELGGVHYAVVIDNNNKHSSDTITILPMSSLKDNTKVYERDLLIGSEFYNLVNSKHELRLKNVRAQYDKLKALTPSLHALQKLSYSDDYSLEEREHLITDLENFQSELFKQLGDLNAEIDILEKNKAEIDMMKTGSIVKLEQIRTISKMRIWIPKTTQDPLYDISLSKPTMDKINSKLMELFIFSNNS</sequence>
<dbReference type="Gene3D" id="2.30.30.110">
    <property type="match status" value="1"/>
</dbReference>
<evidence type="ECO:0000313" key="4">
    <source>
        <dbReference type="EMBL" id="RHL45278.1"/>
    </source>
</evidence>
<dbReference type="Pfam" id="PF02452">
    <property type="entry name" value="PemK_toxin"/>
    <property type="match status" value="1"/>
</dbReference>
<dbReference type="EMBL" id="QROT01000005">
    <property type="protein sequence ID" value="RHL45278.1"/>
    <property type="molecule type" value="Genomic_DNA"/>
</dbReference>
<comment type="similarity">
    <text evidence="1">Belongs to the PemK/MazF family.</text>
</comment>
<evidence type="ECO:0000256" key="1">
    <source>
        <dbReference type="ARBA" id="ARBA00007521"/>
    </source>
</evidence>
<dbReference type="SUPFAM" id="SSF50118">
    <property type="entry name" value="Cell growth inhibitor/plasmid maintenance toxic component"/>
    <property type="match status" value="1"/>
</dbReference>
<keyword evidence="2" id="KW-1277">Toxin-antitoxin system</keyword>
<feature type="coiled-coil region" evidence="3">
    <location>
        <begin position="192"/>
        <end position="219"/>
    </location>
</feature>
<reference evidence="4 5" key="1">
    <citation type="submission" date="2018-08" db="EMBL/GenBank/DDBJ databases">
        <title>A genome reference for cultivated species of the human gut microbiota.</title>
        <authorList>
            <person name="Zou Y."/>
            <person name="Xue W."/>
            <person name="Luo G."/>
        </authorList>
    </citation>
    <scope>NUCLEOTIDE SEQUENCE [LARGE SCALE GENOMIC DNA]</scope>
    <source>
        <strain evidence="4 5">AF37-4</strain>
    </source>
</reference>
<accession>A0A415LA35</accession>
<evidence type="ECO:0000256" key="3">
    <source>
        <dbReference type="SAM" id="Coils"/>
    </source>
</evidence>
<proteinExistence type="inferred from homology"/>
<evidence type="ECO:0000313" key="5">
    <source>
        <dbReference type="Proteomes" id="UP000283314"/>
    </source>
</evidence>
<dbReference type="Proteomes" id="UP000283314">
    <property type="component" value="Unassembled WGS sequence"/>
</dbReference>
<dbReference type="InterPro" id="IPR011067">
    <property type="entry name" value="Plasmid_toxin/cell-grow_inhib"/>
</dbReference>
<dbReference type="InterPro" id="IPR003477">
    <property type="entry name" value="PemK-like"/>
</dbReference>
<evidence type="ECO:0000256" key="2">
    <source>
        <dbReference type="ARBA" id="ARBA00022649"/>
    </source>
</evidence>